<dbReference type="PANTHER" id="PTHR22604:SF105">
    <property type="entry name" value="TRANS-1,2-DIHYDROBENZENE-1,2-DIOL DEHYDROGENASE"/>
    <property type="match status" value="1"/>
</dbReference>
<dbReference type="InterPro" id="IPR055170">
    <property type="entry name" value="GFO_IDH_MocA-like_dom"/>
</dbReference>
<dbReference type="EC" id="1.3.1.20" evidence="3"/>
<dbReference type="OrthoDB" id="2129491at2759"/>
<evidence type="ECO:0000259" key="12">
    <source>
        <dbReference type="Pfam" id="PF22725"/>
    </source>
</evidence>
<dbReference type="Gene3D" id="3.40.50.720">
    <property type="entry name" value="NAD(P)-binding Rossmann-like Domain"/>
    <property type="match status" value="1"/>
</dbReference>
<name>A0A0N0BGK4_9HYME</name>
<evidence type="ECO:0000256" key="10">
    <source>
        <dbReference type="ARBA" id="ARBA00049233"/>
    </source>
</evidence>
<gene>
    <name evidence="13" type="ORF">WN51_12626</name>
</gene>
<dbReference type="Pfam" id="PF01408">
    <property type="entry name" value="GFO_IDH_MocA"/>
    <property type="match status" value="1"/>
</dbReference>
<sequence length="451" mass="50252">MKIGGTRKKIQIHEAPYVLKFNISSEDIKLLEHLIPHAPYVTPNFNNYKTTLDSMHNQLQQTKTARRIKSARETADPISAGTFKTKLLLNRKYIPSVIKKPAVIKKPTVTKNDILLLAWKMSIHWGIAGAGKISHDFVTALQSLPKSEHVVVAVAARELSRAQNFSSLHNIEKAFDNYAKLAEDKDIDVIYIGTLHPQHFDIAKLMLHHGKHVLCEKPLTMNLKQTTELINLAKEKKLFLMEGIWSRCFPVYEILKKEIESGSIGQIHQVLVSFGFKMPDVERLNVKSLGGGTVLDLGVYGIQFACLIFNNEMPHTVQAAGCLNKEGVDQSVSTTFLYNGNCTATIITHSLVDLPNEAFIIGTKGTIKVPNFWCPTTIELPSGKINVSLPETKSKFNFINSVGLSYEANEVRNCILAGVTESSKVPLNVSLLIAQLEDEIRRQVGVTYPED</sequence>
<dbReference type="InterPro" id="IPR050984">
    <property type="entry name" value="Gfo/Idh/MocA_domain"/>
</dbReference>
<evidence type="ECO:0000256" key="1">
    <source>
        <dbReference type="ARBA" id="ARBA00010928"/>
    </source>
</evidence>
<feature type="domain" description="GFO/IDH/MocA-like oxidoreductase" evidence="12">
    <location>
        <begin position="255"/>
        <end position="367"/>
    </location>
</feature>
<evidence type="ECO:0000256" key="8">
    <source>
        <dbReference type="ARBA" id="ARBA00043025"/>
    </source>
</evidence>
<keyword evidence="2" id="KW-0560">Oxidoreductase</keyword>
<dbReference type="Gene3D" id="3.30.360.10">
    <property type="entry name" value="Dihydrodipicolinate Reductase, domain 2"/>
    <property type="match status" value="1"/>
</dbReference>
<comment type="similarity">
    <text evidence="1">Belongs to the Gfo/Idh/MocA family.</text>
</comment>
<dbReference type="Proteomes" id="UP000053105">
    <property type="component" value="Unassembled WGS sequence"/>
</dbReference>
<dbReference type="SUPFAM" id="SSF51735">
    <property type="entry name" value="NAD(P)-binding Rossmann-fold domains"/>
    <property type="match status" value="1"/>
</dbReference>
<dbReference type="AlphaFoldDB" id="A0A0N0BGK4"/>
<dbReference type="EC" id="1.1.1.179" evidence="4"/>
<organism evidence="13 14">
    <name type="scientific">Melipona quadrifasciata</name>
    <dbReference type="NCBI Taxonomy" id="166423"/>
    <lineage>
        <taxon>Eukaryota</taxon>
        <taxon>Metazoa</taxon>
        <taxon>Ecdysozoa</taxon>
        <taxon>Arthropoda</taxon>
        <taxon>Hexapoda</taxon>
        <taxon>Insecta</taxon>
        <taxon>Pterygota</taxon>
        <taxon>Neoptera</taxon>
        <taxon>Endopterygota</taxon>
        <taxon>Hymenoptera</taxon>
        <taxon>Apocrita</taxon>
        <taxon>Aculeata</taxon>
        <taxon>Apoidea</taxon>
        <taxon>Anthophila</taxon>
        <taxon>Apidae</taxon>
        <taxon>Melipona</taxon>
    </lineage>
</organism>
<comment type="catalytic activity">
    <reaction evidence="9">
        <text>(1R,2R)-1,2-dihydrobenzene-1,2-diol + NADP(+) = catechol + NADPH + H(+)</text>
        <dbReference type="Rhea" id="RHEA:16729"/>
        <dbReference type="ChEBI" id="CHEBI:10702"/>
        <dbReference type="ChEBI" id="CHEBI:15378"/>
        <dbReference type="ChEBI" id="CHEBI:18135"/>
        <dbReference type="ChEBI" id="CHEBI:57783"/>
        <dbReference type="ChEBI" id="CHEBI:58349"/>
        <dbReference type="EC" id="1.3.1.20"/>
    </reaction>
</comment>
<evidence type="ECO:0000256" key="9">
    <source>
        <dbReference type="ARBA" id="ARBA00047423"/>
    </source>
</evidence>
<keyword evidence="14" id="KW-1185">Reference proteome</keyword>
<evidence type="ECO:0000256" key="6">
    <source>
        <dbReference type="ARBA" id="ARBA00042926"/>
    </source>
</evidence>
<reference evidence="13 14" key="1">
    <citation type="submission" date="2015-07" db="EMBL/GenBank/DDBJ databases">
        <title>The genome of Melipona quadrifasciata.</title>
        <authorList>
            <person name="Pan H."/>
            <person name="Kapheim K."/>
        </authorList>
    </citation>
    <scope>NUCLEOTIDE SEQUENCE [LARGE SCALE GENOMIC DNA]</scope>
    <source>
        <strain evidence="13">0111107301</strain>
        <tissue evidence="13">Whole body</tissue>
    </source>
</reference>
<evidence type="ECO:0000256" key="2">
    <source>
        <dbReference type="ARBA" id="ARBA00023002"/>
    </source>
</evidence>
<dbReference type="EMBL" id="KQ435775">
    <property type="protein sequence ID" value="KOX74942.1"/>
    <property type="molecule type" value="Genomic_DNA"/>
</dbReference>
<dbReference type="GO" id="GO:0000166">
    <property type="term" value="F:nucleotide binding"/>
    <property type="evidence" value="ECO:0007669"/>
    <property type="project" value="InterPro"/>
</dbReference>
<dbReference type="SUPFAM" id="SSF55347">
    <property type="entry name" value="Glyceraldehyde-3-phosphate dehydrogenase-like, C-terminal domain"/>
    <property type="match status" value="1"/>
</dbReference>
<accession>A0A0N0BGK4</accession>
<feature type="domain" description="Gfo/Idh/MocA-like oxidoreductase N-terminal" evidence="11">
    <location>
        <begin position="123"/>
        <end position="243"/>
    </location>
</feature>
<proteinExistence type="inferred from homology"/>
<evidence type="ECO:0000256" key="3">
    <source>
        <dbReference type="ARBA" id="ARBA00038853"/>
    </source>
</evidence>
<dbReference type="GO" id="GO:0047115">
    <property type="term" value="F:trans-1,2-dihydrobenzene-1,2-diol dehydrogenase activity"/>
    <property type="evidence" value="ECO:0007669"/>
    <property type="project" value="UniProtKB-EC"/>
</dbReference>
<dbReference type="InterPro" id="IPR000683">
    <property type="entry name" value="Gfo/Idh/MocA-like_OxRdtase_N"/>
</dbReference>
<protein>
    <recommendedName>
        <fullName evidence="5">Trans-1,2-dihydrobenzene-1,2-diol dehydrogenase</fullName>
        <ecNumber evidence="4">1.1.1.179</ecNumber>
        <ecNumber evidence="3">1.3.1.20</ecNumber>
    </recommendedName>
    <alternativeName>
        <fullName evidence="8">D-xylose 1-dehydrogenase</fullName>
    </alternativeName>
    <alternativeName>
        <fullName evidence="7">D-xylose-NADP dehydrogenase</fullName>
    </alternativeName>
    <alternativeName>
        <fullName evidence="6">Dimeric dihydrodiol dehydrogenase</fullName>
    </alternativeName>
</protein>
<dbReference type="Pfam" id="PF22725">
    <property type="entry name" value="GFO_IDH_MocA_C3"/>
    <property type="match status" value="1"/>
</dbReference>
<evidence type="ECO:0000256" key="4">
    <source>
        <dbReference type="ARBA" id="ARBA00038984"/>
    </source>
</evidence>
<comment type="catalytic activity">
    <reaction evidence="10">
        <text>D-xylose + NADP(+) = D-xylono-1,5-lactone + NADPH + H(+)</text>
        <dbReference type="Rhea" id="RHEA:22000"/>
        <dbReference type="ChEBI" id="CHEBI:15378"/>
        <dbReference type="ChEBI" id="CHEBI:15867"/>
        <dbReference type="ChEBI" id="CHEBI:53455"/>
        <dbReference type="ChEBI" id="CHEBI:57783"/>
        <dbReference type="ChEBI" id="CHEBI:58349"/>
        <dbReference type="EC" id="1.1.1.179"/>
    </reaction>
</comment>
<evidence type="ECO:0000313" key="13">
    <source>
        <dbReference type="EMBL" id="KOX74942.1"/>
    </source>
</evidence>
<evidence type="ECO:0000313" key="14">
    <source>
        <dbReference type="Proteomes" id="UP000053105"/>
    </source>
</evidence>
<dbReference type="GO" id="GO:0047837">
    <property type="term" value="F:D-xylose 1-dehydrogenase (NADP+) activity"/>
    <property type="evidence" value="ECO:0007669"/>
    <property type="project" value="UniProtKB-EC"/>
</dbReference>
<dbReference type="PANTHER" id="PTHR22604">
    <property type="entry name" value="OXIDOREDUCTASES"/>
    <property type="match status" value="1"/>
</dbReference>
<dbReference type="InterPro" id="IPR036291">
    <property type="entry name" value="NAD(P)-bd_dom_sf"/>
</dbReference>
<evidence type="ECO:0000259" key="11">
    <source>
        <dbReference type="Pfam" id="PF01408"/>
    </source>
</evidence>
<evidence type="ECO:0000256" key="7">
    <source>
        <dbReference type="ARBA" id="ARBA00042988"/>
    </source>
</evidence>
<dbReference type="STRING" id="166423.A0A0N0BGK4"/>
<evidence type="ECO:0000256" key="5">
    <source>
        <dbReference type="ARBA" id="ARBA00040603"/>
    </source>
</evidence>